<keyword evidence="1" id="KW-0175">Coiled coil</keyword>
<dbReference type="AlphaFoldDB" id="A0A1I3NMY6"/>
<accession>A0A1I3NMY6</accession>
<keyword evidence="3" id="KW-1185">Reference proteome</keyword>
<sequence>MDILNQLTEKITLLLDRQEALKLENMQLKESLEQERQTKEAVLSRVENILNSLQEVDRN</sequence>
<keyword evidence="2" id="KW-0132">Cell division</keyword>
<dbReference type="EMBL" id="FORX01000001">
    <property type="protein sequence ID" value="SFJ10585.1"/>
    <property type="molecule type" value="Genomic_DNA"/>
</dbReference>
<proteinExistence type="predicted"/>
<dbReference type="Proteomes" id="UP000198635">
    <property type="component" value="Unassembled WGS sequence"/>
</dbReference>
<evidence type="ECO:0000313" key="2">
    <source>
        <dbReference type="EMBL" id="SFJ10585.1"/>
    </source>
</evidence>
<keyword evidence="2" id="KW-0131">Cell cycle</keyword>
<name>A0A1I3NMY6_9BACT</name>
<dbReference type="RefSeq" id="WP_092372391.1">
    <property type="nucleotide sequence ID" value="NZ_FORX01000001.1"/>
</dbReference>
<gene>
    <name evidence="2" type="ORF">SAMN04488082_101333</name>
</gene>
<evidence type="ECO:0000256" key="1">
    <source>
        <dbReference type="SAM" id="Coils"/>
    </source>
</evidence>
<feature type="coiled-coil region" evidence="1">
    <location>
        <begin position="4"/>
        <end position="49"/>
    </location>
</feature>
<reference evidence="3" key="1">
    <citation type="submission" date="2016-10" db="EMBL/GenBank/DDBJ databases">
        <authorList>
            <person name="Varghese N."/>
            <person name="Submissions S."/>
        </authorList>
    </citation>
    <scope>NUCLEOTIDE SEQUENCE [LARGE SCALE GENOMIC DNA]</scope>
    <source>
        <strain evidence="3">DSM 5918</strain>
    </source>
</reference>
<dbReference type="GO" id="GO:0051301">
    <property type="term" value="P:cell division"/>
    <property type="evidence" value="ECO:0007669"/>
    <property type="project" value="UniProtKB-KW"/>
</dbReference>
<evidence type="ECO:0000313" key="3">
    <source>
        <dbReference type="Proteomes" id="UP000198635"/>
    </source>
</evidence>
<protein>
    <submittedName>
        <fullName evidence="2">Cell division protein ZapB</fullName>
    </submittedName>
</protein>
<dbReference type="STRING" id="52560.SAMN04488082_101333"/>
<dbReference type="OrthoDB" id="5472177at2"/>
<organism evidence="2 3">
    <name type="scientific">Desulfomicrobium apsheronum</name>
    <dbReference type="NCBI Taxonomy" id="52560"/>
    <lineage>
        <taxon>Bacteria</taxon>
        <taxon>Pseudomonadati</taxon>
        <taxon>Thermodesulfobacteriota</taxon>
        <taxon>Desulfovibrionia</taxon>
        <taxon>Desulfovibrionales</taxon>
        <taxon>Desulfomicrobiaceae</taxon>
        <taxon>Desulfomicrobium</taxon>
    </lineage>
</organism>